<evidence type="ECO:0000313" key="8">
    <source>
        <dbReference type="EMBL" id="PIZ38301.1"/>
    </source>
</evidence>
<dbReference type="SFLD" id="SFLDG00002">
    <property type="entry name" value="C1.7:_P-type_atpase_like"/>
    <property type="match status" value="1"/>
</dbReference>
<dbReference type="GO" id="GO:0005524">
    <property type="term" value="F:ATP binding"/>
    <property type="evidence" value="ECO:0007669"/>
    <property type="project" value="InterPro"/>
</dbReference>
<dbReference type="SFLD" id="SFLDS00003">
    <property type="entry name" value="Haloacid_Dehalogenase"/>
    <property type="match status" value="1"/>
</dbReference>
<dbReference type="Gene3D" id="3.40.1110.10">
    <property type="entry name" value="Calcium-transporting ATPase, cytoplasmic domain N"/>
    <property type="match status" value="1"/>
</dbReference>
<dbReference type="InterPro" id="IPR018303">
    <property type="entry name" value="ATPase_P-typ_P_site"/>
</dbReference>
<evidence type="ECO:0000256" key="3">
    <source>
        <dbReference type="ARBA" id="ARBA00022967"/>
    </source>
</evidence>
<accession>A0A2M7T7L6</accession>
<feature type="transmembrane region" description="Helical" evidence="6">
    <location>
        <begin position="216"/>
        <end position="236"/>
    </location>
</feature>
<dbReference type="PANTHER" id="PTHR42861">
    <property type="entry name" value="CALCIUM-TRANSPORTING ATPASE"/>
    <property type="match status" value="1"/>
</dbReference>
<feature type="transmembrane region" description="Helical" evidence="6">
    <location>
        <begin position="725"/>
        <end position="745"/>
    </location>
</feature>
<feature type="transmembrane region" description="Helical" evidence="6">
    <location>
        <begin position="661"/>
        <end position="682"/>
    </location>
</feature>
<dbReference type="SFLD" id="SFLDF00027">
    <property type="entry name" value="p-type_atpase"/>
    <property type="match status" value="1"/>
</dbReference>
<dbReference type="EMBL" id="PFNG01000152">
    <property type="protein sequence ID" value="PIZ38301.1"/>
    <property type="molecule type" value="Genomic_DNA"/>
</dbReference>
<protein>
    <submittedName>
        <fullName evidence="8">Magnesium-transporting ATPase</fullName>
    </submittedName>
</protein>
<dbReference type="Pfam" id="PF00702">
    <property type="entry name" value="Hydrolase"/>
    <property type="match status" value="1"/>
</dbReference>
<dbReference type="SUPFAM" id="SSF56784">
    <property type="entry name" value="HAD-like"/>
    <property type="match status" value="1"/>
</dbReference>
<organism evidence="8 9">
    <name type="scientific">Candidatus Aquicultor secundus</name>
    <dbReference type="NCBI Taxonomy" id="1973895"/>
    <lineage>
        <taxon>Bacteria</taxon>
        <taxon>Bacillati</taxon>
        <taxon>Actinomycetota</taxon>
        <taxon>Candidatus Aquicultoria</taxon>
        <taxon>Candidatus Aquicultorales</taxon>
        <taxon>Candidatus Aquicultoraceae</taxon>
        <taxon>Candidatus Aquicultor</taxon>
    </lineage>
</organism>
<dbReference type="Proteomes" id="UP000230956">
    <property type="component" value="Unassembled WGS sequence"/>
</dbReference>
<comment type="caution">
    <text evidence="8">The sequence shown here is derived from an EMBL/GenBank/DDBJ whole genome shotgun (WGS) entry which is preliminary data.</text>
</comment>
<dbReference type="SUPFAM" id="SSF81665">
    <property type="entry name" value="Calcium ATPase, transmembrane domain M"/>
    <property type="match status" value="1"/>
</dbReference>
<dbReference type="GO" id="GO:0005886">
    <property type="term" value="C:plasma membrane"/>
    <property type="evidence" value="ECO:0007669"/>
    <property type="project" value="UniProtKB-SubCell"/>
</dbReference>
<proteinExistence type="predicted"/>
<dbReference type="AlphaFoldDB" id="A0A2M7T7L6"/>
<comment type="subcellular location">
    <subcellularLocation>
        <location evidence="1">Cell membrane</location>
        <topology evidence="1">Multi-pass membrane protein</topology>
    </subcellularLocation>
</comment>
<feature type="transmembrane region" description="Helical" evidence="6">
    <location>
        <begin position="751"/>
        <end position="773"/>
    </location>
</feature>
<dbReference type="Gene3D" id="1.20.1110.10">
    <property type="entry name" value="Calcium-transporting ATPase, transmembrane domain"/>
    <property type="match status" value="1"/>
</dbReference>
<reference evidence="9" key="1">
    <citation type="submission" date="2017-09" db="EMBL/GenBank/DDBJ databases">
        <title>Depth-based differentiation of microbial function through sediment-hosted aquifers and enrichment of novel symbionts in the deep terrestrial subsurface.</title>
        <authorList>
            <person name="Probst A.J."/>
            <person name="Ladd B."/>
            <person name="Jarett J.K."/>
            <person name="Geller-Mcgrath D.E."/>
            <person name="Sieber C.M.K."/>
            <person name="Emerson J.B."/>
            <person name="Anantharaman K."/>
            <person name="Thomas B.C."/>
            <person name="Malmstrom R."/>
            <person name="Stieglmeier M."/>
            <person name="Klingl A."/>
            <person name="Woyke T."/>
            <person name="Ryan C.M."/>
            <person name="Banfield J.F."/>
        </authorList>
    </citation>
    <scope>NUCLEOTIDE SEQUENCE [LARGE SCALE GENOMIC DNA]</scope>
</reference>
<keyword evidence="4 6" id="KW-1133">Transmembrane helix</keyword>
<feature type="transmembrane region" description="Helical" evidence="6">
    <location>
        <begin position="630"/>
        <end position="649"/>
    </location>
</feature>
<dbReference type="InterPro" id="IPR036412">
    <property type="entry name" value="HAD-like_sf"/>
</dbReference>
<evidence type="ECO:0000313" key="9">
    <source>
        <dbReference type="Proteomes" id="UP000230956"/>
    </source>
</evidence>
<dbReference type="InterPro" id="IPR023299">
    <property type="entry name" value="ATPase_P-typ_cyto_dom_N"/>
</dbReference>
<feature type="transmembrane region" description="Helical" evidence="6">
    <location>
        <begin position="694"/>
        <end position="713"/>
    </location>
</feature>
<feature type="transmembrane region" description="Helical" evidence="6">
    <location>
        <begin position="597"/>
        <end position="618"/>
    </location>
</feature>
<dbReference type="InterPro" id="IPR023298">
    <property type="entry name" value="ATPase_P-typ_TM_dom_sf"/>
</dbReference>
<dbReference type="NCBIfam" id="TIGR01494">
    <property type="entry name" value="ATPase_P-type"/>
    <property type="match status" value="2"/>
</dbReference>
<gene>
    <name evidence="8" type="ORF">COY37_06425</name>
</gene>
<evidence type="ECO:0000259" key="7">
    <source>
        <dbReference type="Pfam" id="PF00122"/>
    </source>
</evidence>
<dbReference type="InterPro" id="IPR059000">
    <property type="entry name" value="ATPase_P-type_domA"/>
</dbReference>
<dbReference type="InterPro" id="IPR001757">
    <property type="entry name" value="P_typ_ATPase"/>
</dbReference>
<dbReference type="InterPro" id="IPR008250">
    <property type="entry name" value="ATPase_P-typ_transduc_dom_A_sf"/>
</dbReference>
<keyword evidence="2 6" id="KW-0812">Transmembrane</keyword>
<dbReference type="RefSeq" id="WP_286677501.1">
    <property type="nucleotide sequence ID" value="NZ_MNXI01000009.1"/>
</dbReference>
<dbReference type="PROSITE" id="PS00154">
    <property type="entry name" value="ATPASE_E1_E2"/>
    <property type="match status" value="1"/>
</dbReference>
<dbReference type="SUPFAM" id="SSF81653">
    <property type="entry name" value="Calcium ATPase, transduction domain A"/>
    <property type="match status" value="1"/>
</dbReference>
<dbReference type="PRINTS" id="PR00120">
    <property type="entry name" value="HATPASE"/>
</dbReference>
<feature type="domain" description="P-type ATPase A" evidence="7">
    <location>
        <begin position="99"/>
        <end position="198"/>
    </location>
</feature>
<feature type="transmembrane region" description="Helical" evidence="6">
    <location>
        <begin position="69"/>
        <end position="87"/>
    </location>
</feature>
<evidence type="ECO:0000256" key="2">
    <source>
        <dbReference type="ARBA" id="ARBA00022692"/>
    </source>
</evidence>
<dbReference type="Pfam" id="PF00122">
    <property type="entry name" value="E1-E2_ATPase"/>
    <property type="match status" value="1"/>
</dbReference>
<sequence length="784" mass="84079">MEYKNNYNLDGLTDAEVKDRVERGETNKVKETTSRTYAEIISSNIFTLFNAILGTLLVIILLFGSIRDALFGLVLIGNTLIGIVQEVRAKRTLDRLTLLSAPKARVIRGGERYEITVSAVVLDDVLELSPGDQIVVDGVVLTSQGLEVDESLLTGESVPVTKSPGDTVLSGSFVVAGSGAIRATKVGANAYARKLAAEARHFSPVRSELQDSINTILRSITWIIIPTALLLLTSQLRSHILLRDAVTGSAAGIIGMIPQGLVLLTSAAFAVSVISLGRRNVLVQQLPAVEVLARVDILCLDKTGTITEGILSFNRIEALDSEKEDDPARALGALAAEPAYRNPTLGAIAAAVPAPQGWRVTNSIPFSPARKWSAAGFSGHGTWVLGAPEVLLDKATPDNPVLKRVTYLAESGSRVLLLSRSDTGLTEENLPGDLKPVALVILEEKVRPDAATTLRYFGDQGVAIKIISGDNPNTVATVSERAGLKNIGNPVDGRHLPENQNDLAKIMDEGTVFGRVTPHQKQMMIKALQAKGHVVAMTGDGVNDVLALKDADLGIAMGSGAPATKSVAEIVLLNGEFATLPGVVAEGRRVIANIERVANLFITKTAWATLITITIALVNWPFPFLPRQLTLIDALTIGTPAFFLSFAPNKKRYRPGFIKRVLRFAIPIGFLAALASLVSYILARAHPGVTVVQARTITTLVLIAVGIWILTIIVRPFTFWRASLIAAMAGTLTITLAAPAIRWFLALELPVMPVLYQATAVTGFAIIAIETIWRLARRQTSHKT</sequence>
<evidence type="ECO:0000256" key="6">
    <source>
        <dbReference type="SAM" id="Phobius"/>
    </source>
</evidence>
<dbReference type="GO" id="GO:0016887">
    <property type="term" value="F:ATP hydrolysis activity"/>
    <property type="evidence" value="ECO:0007669"/>
    <property type="project" value="InterPro"/>
</dbReference>
<evidence type="ECO:0000256" key="1">
    <source>
        <dbReference type="ARBA" id="ARBA00004651"/>
    </source>
</evidence>
<keyword evidence="3" id="KW-1278">Translocase</keyword>
<feature type="transmembrane region" description="Helical" evidence="6">
    <location>
        <begin position="45"/>
        <end position="63"/>
    </location>
</feature>
<keyword evidence="5 6" id="KW-0472">Membrane</keyword>
<dbReference type="InterPro" id="IPR044492">
    <property type="entry name" value="P_typ_ATPase_HD_dom"/>
</dbReference>
<dbReference type="Gene3D" id="2.70.150.10">
    <property type="entry name" value="Calcium-transporting ATPase, cytoplasmic transduction domain A"/>
    <property type="match status" value="1"/>
</dbReference>
<dbReference type="InterPro" id="IPR023214">
    <property type="entry name" value="HAD_sf"/>
</dbReference>
<name>A0A2M7T7L6_9ACTN</name>
<dbReference type="Gene3D" id="3.40.50.1000">
    <property type="entry name" value="HAD superfamily/HAD-like"/>
    <property type="match status" value="1"/>
</dbReference>
<feature type="transmembrane region" description="Helical" evidence="6">
    <location>
        <begin position="256"/>
        <end position="276"/>
    </location>
</feature>
<evidence type="ECO:0000256" key="4">
    <source>
        <dbReference type="ARBA" id="ARBA00022989"/>
    </source>
</evidence>
<dbReference type="PRINTS" id="PR00119">
    <property type="entry name" value="CATATPASE"/>
</dbReference>
<evidence type="ECO:0000256" key="5">
    <source>
        <dbReference type="ARBA" id="ARBA00023136"/>
    </source>
</evidence>